<dbReference type="InterPro" id="IPR029057">
    <property type="entry name" value="PRTase-like"/>
</dbReference>
<dbReference type="PANTHER" id="PTHR11608:SF0">
    <property type="entry name" value="BIFUNCTIONAL PROTEIN PYRR"/>
    <property type="match status" value="1"/>
</dbReference>
<reference evidence="2 3" key="1">
    <citation type="submission" date="2020-12" db="EMBL/GenBank/DDBJ databases">
        <title>Aureibaculum luteum sp. nov. and Aureibaculum flavum sp. nov., novel members of the family Flavobacteriaceae isolated from Antarctic intertidal sediments.</title>
        <authorList>
            <person name="He X."/>
            <person name="Zhang X."/>
        </authorList>
    </citation>
    <scope>NUCLEOTIDE SEQUENCE [LARGE SCALE GENOMIC DNA]</scope>
    <source>
        <strain evidence="2 3">A20</strain>
    </source>
</reference>
<evidence type="ECO:0000313" key="3">
    <source>
        <dbReference type="Proteomes" id="UP000623301"/>
    </source>
</evidence>
<name>A0ABS0WL78_9FLAO</name>
<evidence type="ECO:0000313" key="2">
    <source>
        <dbReference type="EMBL" id="MBJ2172689.1"/>
    </source>
</evidence>
<dbReference type="RefSeq" id="WP_198839538.1">
    <property type="nucleotide sequence ID" value="NZ_JAEHFJ010000001.1"/>
</dbReference>
<keyword evidence="2" id="KW-0328">Glycosyltransferase</keyword>
<dbReference type="Gene3D" id="3.40.50.2020">
    <property type="match status" value="1"/>
</dbReference>
<dbReference type="InterPro" id="IPR000836">
    <property type="entry name" value="PRTase_dom"/>
</dbReference>
<feature type="domain" description="Phosphoribosyltransferase" evidence="1">
    <location>
        <begin position="5"/>
        <end position="151"/>
    </location>
</feature>
<dbReference type="CDD" id="cd06223">
    <property type="entry name" value="PRTases_typeI"/>
    <property type="match status" value="1"/>
</dbReference>
<keyword evidence="3" id="KW-1185">Reference proteome</keyword>
<proteinExistence type="predicted"/>
<dbReference type="SUPFAM" id="SSF53271">
    <property type="entry name" value="PRTase-like"/>
    <property type="match status" value="1"/>
</dbReference>
<organism evidence="2 3">
    <name type="scientific">Aureibaculum flavum</name>
    <dbReference type="NCBI Taxonomy" id="2795986"/>
    <lineage>
        <taxon>Bacteria</taxon>
        <taxon>Pseudomonadati</taxon>
        <taxon>Bacteroidota</taxon>
        <taxon>Flavobacteriia</taxon>
        <taxon>Flavobacteriales</taxon>
        <taxon>Flavobacteriaceae</taxon>
        <taxon>Aureibaculum</taxon>
    </lineage>
</organism>
<dbReference type="EMBL" id="JAEHFJ010000001">
    <property type="protein sequence ID" value="MBJ2172689.1"/>
    <property type="molecule type" value="Genomic_DNA"/>
</dbReference>
<comment type="caution">
    <text evidence="2">The sequence shown here is derived from an EMBL/GenBank/DDBJ whole genome shotgun (WGS) entry which is preliminary data.</text>
</comment>
<dbReference type="PANTHER" id="PTHR11608">
    <property type="entry name" value="BIFUNCTIONAL PROTEIN PYRR"/>
    <property type="match status" value="1"/>
</dbReference>
<dbReference type="GO" id="GO:0016757">
    <property type="term" value="F:glycosyltransferase activity"/>
    <property type="evidence" value="ECO:0007669"/>
    <property type="project" value="UniProtKB-KW"/>
</dbReference>
<sequence>MERSIILNNTEIQHKIRRMAFQIYESNANQKEVVIAGIANNGFVLANKIKTILEEISPIKATVCEVIINKKKPLSRVETSIPESDYKNKSLILVDDVLNSGTTLMYAVKHFLDVPLKQFKTAVLVNRNHKKYPIKADFKGLSLSTSIQEHIAVEIEGDKMIAYLD</sequence>
<protein>
    <submittedName>
        <fullName evidence="2">Phosphoribosyltransferase</fullName>
    </submittedName>
</protein>
<evidence type="ECO:0000259" key="1">
    <source>
        <dbReference type="Pfam" id="PF00156"/>
    </source>
</evidence>
<dbReference type="Pfam" id="PF00156">
    <property type="entry name" value="Pribosyltran"/>
    <property type="match status" value="1"/>
</dbReference>
<dbReference type="Proteomes" id="UP000623301">
    <property type="component" value="Unassembled WGS sequence"/>
</dbReference>
<gene>
    <name evidence="2" type="ORF">JBL43_00460</name>
</gene>
<accession>A0ABS0WL78</accession>
<dbReference type="InterPro" id="IPR050137">
    <property type="entry name" value="PyrR_bifunctional"/>
</dbReference>
<keyword evidence="2" id="KW-0808">Transferase</keyword>